<dbReference type="Pfam" id="PF04229">
    <property type="entry name" value="GrpB"/>
    <property type="match status" value="1"/>
</dbReference>
<dbReference type="EMBL" id="FXZC01000001">
    <property type="protein sequence ID" value="SMX65591.1"/>
    <property type="molecule type" value="Genomic_DNA"/>
</dbReference>
<dbReference type="Proteomes" id="UP000234333">
    <property type="component" value="Unassembled WGS sequence"/>
</dbReference>
<name>A0A2H1HRQ8_9MICO</name>
<dbReference type="PANTHER" id="PTHR34822:SF1">
    <property type="entry name" value="GRPB FAMILY PROTEIN"/>
    <property type="match status" value="1"/>
</dbReference>
<accession>A0A2H1HRQ8</accession>
<dbReference type="RefSeq" id="WP_095376354.1">
    <property type="nucleotide sequence ID" value="NZ_FXZC01000001.1"/>
</dbReference>
<evidence type="ECO:0000313" key="2">
    <source>
        <dbReference type="Proteomes" id="UP000234333"/>
    </source>
</evidence>
<protein>
    <submittedName>
        <fullName evidence="1">GrpB domain, predicted nucleotidyltransferase, UPF0157 family</fullName>
    </submittedName>
</protein>
<dbReference type="InterPro" id="IPR007344">
    <property type="entry name" value="GrpB/CoaE"/>
</dbReference>
<proteinExistence type="predicted"/>
<dbReference type="InterPro" id="IPR043519">
    <property type="entry name" value="NT_sf"/>
</dbReference>
<dbReference type="PANTHER" id="PTHR34822">
    <property type="entry name" value="GRPB DOMAIN PROTEIN (AFU_ORTHOLOGUE AFUA_1G01530)"/>
    <property type="match status" value="1"/>
</dbReference>
<keyword evidence="1" id="KW-0808">Transferase</keyword>
<gene>
    <name evidence="1" type="ORF">BC102111_00471</name>
</gene>
<organism evidence="1 2">
    <name type="scientific">Brevibacterium casei CIP 102111</name>
    <dbReference type="NCBI Taxonomy" id="1255625"/>
    <lineage>
        <taxon>Bacteria</taxon>
        <taxon>Bacillati</taxon>
        <taxon>Actinomycetota</taxon>
        <taxon>Actinomycetes</taxon>
        <taxon>Micrococcales</taxon>
        <taxon>Brevibacteriaceae</taxon>
        <taxon>Brevibacterium</taxon>
    </lineage>
</organism>
<dbReference type="SUPFAM" id="SSF81301">
    <property type="entry name" value="Nucleotidyltransferase"/>
    <property type="match status" value="1"/>
</dbReference>
<dbReference type="AlphaFoldDB" id="A0A2H1HRQ8"/>
<dbReference type="GO" id="GO:0016740">
    <property type="term" value="F:transferase activity"/>
    <property type="evidence" value="ECO:0007669"/>
    <property type="project" value="UniProtKB-KW"/>
</dbReference>
<dbReference type="Gene3D" id="3.30.460.10">
    <property type="entry name" value="Beta Polymerase, domain 2"/>
    <property type="match status" value="1"/>
</dbReference>
<sequence>MTAADPTNVDPADIVVFNDIDDPDLWVKPSPRAEIAVVDHDPAWAAQYEALAVAIRGALGKGVLALQHIGSTSVPGLVAKPVIDIDLVVADPRDEDAYRPALAEAGYDLVIREPGWYEHRAFRHQDPDGTQQLPLSNLHVFGAHCPEVARHRVFRDWLTANPEDRERYAEAKRLAAAASNANAESVMEYNVRKQAVIHEIYRRAFAAAGWI</sequence>
<evidence type="ECO:0000313" key="1">
    <source>
        <dbReference type="EMBL" id="SMX65591.1"/>
    </source>
</evidence>
<dbReference type="GeneID" id="99774116"/>
<reference evidence="1 2" key="1">
    <citation type="submission" date="2017-03" db="EMBL/GenBank/DDBJ databases">
        <authorList>
            <person name="Afonso C.L."/>
            <person name="Miller P.J."/>
            <person name="Scott M.A."/>
            <person name="Spackman E."/>
            <person name="Goraichik I."/>
            <person name="Dimitrov K.M."/>
            <person name="Suarez D.L."/>
            <person name="Swayne D.E."/>
        </authorList>
    </citation>
    <scope>NUCLEOTIDE SEQUENCE [LARGE SCALE GENOMIC DNA]</scope>
    <source>
        <strain evidence="1 2">CIP 102111</strain>
    </source>
</reference>